<gene>
    <name evidence="2" type="ORF">J3Q64DRAFT_1776743</name>
</gene>
<evidence type="ECO:0000313" key="2">
    <source>
        <dbReference type="EMBL" id="KAL0074939.1"/>
    </source>
</evidence>
<feature type="transmembrane region" description="Helical" evidence="1">
    <location>
        <begin position="58"/>
        <end position="75"/>
    </location>
</feature>
<reference evidence="2 3" key="1">
    <citation type="submission" date="2024-04" db="EMBL/GenBank/DDBJ databases">
        <title>Symmetric and asymmetric DNA N6-adenine methylation regulates different biological responses in Mucorales.</title>
        <authorList>
            <consortium name="Lawrence Berkeley National Laboratory"/>
            <person name="Lax C."/>
            <person name="Mondo S.J."/>
            <person name="Osorio-Concepcion M."/>
            <person name="Muszewska A."/>
            <person name="Corrochano-Luque M."/>
            <person name="Gutierrez G."/>
            <person name="Riley R."/>
            <person name="Lipzen A."/>
            <person name="Guo J."/>
            <person name="Hundley H."/>
            <person name="Amirebrahimi M."/>
            <person name="Ng V."/>
            <person name="Lorenzo-Gutierrez D."/>
            <person name="Binder U."/>
            <person name="Yang J."/>
            <person name="Song Y."/>
            <person name="Canovas D."/>
            <person name="Navarro E."/>
            <person name="Freitag M."/>
            <person name="Gabaldon T."/>
            <person name="Grigoriev I.V."/>
            <person name="Corrochano L.M."/>
            <person name="Nicolas F.E."/>
            <person name="Garre V."/>
        </authorList>
    </citation>
    <scope>NUCLEOTIDE SEQUENCE [LARGE SCALE GENOMIC DNA]</scope>
    <source>
        <strain evidence="2 3">L51</strain>
    </source>
</reference>
<organism evidence="2 3">
    <name type="scientific">Phycomyces blakesleeanus</name>
    <dbReference type="NCBI Taxonomy" id="4837"/>
    <lineage>
        <taxon>Eukaryota</taxon>
        <taxon>Fungi</taxon>
        <taxon>Fungi incertae sedis</taxon>
        <taxon>Mucoromycota</taxon>
        <taxon>Mucoromycotina</taxon>
        <taxon>Mucoromycetes</taxon>
        <taxon>Mucorales</taxon>
        <taxon>Phycomycetaceae</taxon>
        <taxon>Phycomyces</taxon>
    </lineage>
</organism>
<protein>
    <submittedName>
        <fullName evidence="2">Uncharacterized protein</fullName>
    </submittedName>
</protein>
<keyword evidence="1" id="KW-0472">Membrane</keyword>
<accession>A0ABR3AJ91</accession>
<evidence type="ECO:0000313" key="3">
    <source>
        <dbReference type="Proteomes" id="UP001448207"/>
    </source>
</evidence>
<comment type="caution">
    <text evidence="2">The sequence shown here is derived from an EMBL/GenBank/DDBJ whole genome shotgun (WGS) entry which is preliminary data.</text>
</comment>
<evidence type="ECO:0000256" key="1">
    <source>
        <dbReference type="SAM" id="Phobius"/>
    </source>
</evidence>
<keyword evidence="1" id="KW-0812">Transmembrane</keyword>
<dbReference type="EMBL" id="JBCLYO010000039">
    <property type="protein sequence ID" value="KAL0074939.1"/>
    <property type="molecule type" value="Genomic_DNA"/>
</dbReference>
<sequence length="86" mass="9976">MKASVPKRARFIVGISAIYEILHSFLSLYYRCTAIYSFFTSFLFLLYKTALLDPTQSWIIMAGNAGGLTGLREYGRKLWKLMKRRN</sequence>
<keyword evidence="1" id="KW-1133">Transmembrane helix</keyword>
<proteinExistence type="predicted"/>
<dbReference type="Proteomes" id="UP001448207">
    <property type="component" value="Unassembled WGS sequence"/>
</dbReference>
<name>A0ABR3AJ91_PHYBL</name>
<keyword evidence="3" id="KW-1185">Reference proteome</keyword>
<feature type="transmembrane region" description="Helical" evidence="1">
    <location>
        <begin position="28"/>
        <end position="46"/>
    </location>
</feature>
<feature type="non-terminal residue" evidence="2">
    <location>
        <position position="86"/>
    </location>
</feature>